<comment type="similarity">
    <text evidence="1">Belongs to the ATP-dependent AMP-binding enzyme family.</text>
</comment>
<keyword evidence="10" id="KW-1185">Reference proteome</keyword>
<comment type="catalytic activity">
    <reaction evidence="7">
        <text>tetracosanoate + ATP + CoA = tetracosanoyl-CoA + AMP + diphosphate</text>
        <dbReference type="Rhea" id="RHEA:33639"/>
        <dbReference type="ChEBI" id="CHEBI:30616"/>
        <dbReference type="ChEBI" id="CHEBI:31014"/>
        <dbReference type="ChEBI" id="CHEBI:33019"/>
        <dbReference type="ChEBI" id="CHEBI:57287"/>
        <dbReference type="ChEBI" id="CHEBI:65052"/>
        <dbReference type="ChEBI" id="CHEBI:456215"/>
    </reaction>
    <physiologicalReaction direction="left-to-right" evidence="7">
        <dbReference type="Rhea" id="RHEA:33640"/>
    </physiologicalReaction>
</comment>
<reference evidence="9" key="1">
    <citation type="submission" date="2021-01" db="EMBL/GenBank/DDBJ databases">
        <authorList>
            <person name="Li R."/>
            <person name="Bekaert M."/>
        </authorList>
    </citation>
    <scope>NUCLEOTIDE SEQUENCE</scope>
    <source>
        <strain evidence="9">Farmed</strain>
    </source>
</reference>
<comment type="catalytic activity">
    <reaction evidence="5">
        <text>a very long-chain fatty acid + ATP + CoA = a very long-chain fatty acyl-CoA + AMP + diphosphate</text>
        <dbReference type="Rhea" id="RHEA:54536"/>
        <dbReference type="ChEBI" id="CHEBI:30616"/>
        <dbReference type="ChEBI" id="CHEBI:33019"/>
        <dbReference type="ChEBI" id="CHEBI:57287"/>
        <dbReference type="ChEBI" id="CHEBI:58950"/>
        <dbReference type="ChEBI" id="CHEBI:138261"/>
        <dbReference type="ChEBI" id="CHEBI:456215"/>
    </reaction>
    <physiologicalReaction direction="left-to-right" evidence="5">
        <dbReference type="Rhea" id="RHEA:54537"/>
    </physiologicalReaction>
</comment>
<comment type="caution">
    <text evidence="9">The sequence shown here is derived from an EMBL/GenBank/DDBJ whole genome shotgun (WGS) entry which is preliminary data.</text>
</comment>
<dbReference type="InterPro" id="IPR000873">
    <property type="entry name" value="AMP-dep_synth/lig_dom"/>
</dbReference>
<dbReference type="FunFam" id="3.30.300.30:FF:000002">
    <property type="entry name" value="Long-chain fatty acid transport protein 1"/>
    <property type="match status" value="1"/>
</dbReference>
<evidence type="ECO:0000256" key="6">
    <source>
        <dbReference type="ARBA" id="ARBA00041297"/>
    </source>
</evidence>
<keyword evidence="3" id="KW-0276">Fatty acid metabolism</keyword>
<dbReference type="GO" id="GO:0005886">
    <property type="term" value="C:plasma membrane"/>
    <property type="evidence" value="ECO:0007669"/>
    <property type="project" value="TreeGrafter"/>
</dbReference>
<dbReference type="GO" id="GO:0044539">
    <property type="term" value="P:long-chain fatty acid import into cell"/>
    <property type="evidence" value="ECO:0007669"/>
    <property type="project" value="TreeGrafter"/>
</dbReference>
<organism evidence="9 10">
    <name type="scientific">Acanthosepion pharaonis</name>
    <name type="common">Pharaoh cuttlefish</name>
    <name type="synonym">Sepia pharaonis</name>
    <dbReference type="NCBI Taxonomy" id="158019"/>
    <lineage>
        <taxon>Eukaryota</taxon>
        <taxon>Metazoa</taxon>
        <taxon>Spiralia</taxon>
        <taxon>Lophotrochozoa</taxon>
        <taxon>Mollusca</taxon>
        <taxon>Cephalopoda</taxon>
        <taxon>Coleoidea</taxon>
        <taxon>Decapodiformes</taxon>
        <taxon>Sepiida</taxon>
        <taxon>Sepiina</taxon>
        <taxon>Sepiidae</taxon>
        <taxon>Acanthosepion</taxon>
    </lineage>
</organism>
<dbReference type="PANTHER" id="PTHR43107">
    <property type="entry name" value="LONG-CHAIN FATTY ACID TRANSPORT PROTEIN"/>
    <property type="match status" value="1"/>
</dbReference>
<evidence type="ECO:0000313" key="10">
    <source>
        <dbReference type="Proteomes" id="UP000597762"/>
    </source>
</evidence>
<dbReference type="AlphaFoldDB" id="A0A812CFA0"/>
<name>A0A812CFA0_ACAPH</name>
<dbReference type="GO" id="GO:0004467">
    <property type="term" value="F:long-chain fatty acid-CoA ligase activity"/>
    <property type="evidence" value="ECO:0007669"/>
    <property type="project" value="UniProtKB-EC"/>
</dbReference>
<dbReference type="InterPro" id="IPR045851">
    <property type="entry name" value="AMP-bd_C_sf"/>
</dbReference>
<dbReference type="Gene3D" id="3.30.300.30">
    <property type="match status" value="1"/>
</dbReference>
<evidence type="ECO:0000256" key="4">
    <source>
        <dbReference type="ARBA" id="ARBA00026121"/>
    </source>
</evidence>
<dbReference type="GO" id="GO:0005324">
    <property type="term" value="F:long-chain fatty acid transmembrane transporter activity"/>
    <property type="evidence" value="ECO:0007669"/>
    <property type="project" value="TreeGrafter"/>
</dbReference>
<dbReference type="GO" id="GO:0005789">
    <property type="term" value="C:endoplasmic reticulum membrane"/>
    <property type="evidence" value="ECO:0007669"/>
    <property type="project" value="TreeGrafter"/>
</dbReference>
<evidence type="ECO:0000256" key="2">
    <source>
        <dbReference type="ARBA" id="ARBA00022598"/>
    </source>
</evidence>
<dbReference type="SUPFAM" id="SSF56801">
    <property type="entry name" value="Acetyl-CoA synthetase-like"/>
    <property type="match status" value="1"/>
</dbReference>
<accession>A0A812CFA0</accession>
<dbReference type="OrthoDB" id="288590at2759"/>
<dbReference type="PROSITE" id="PS00455">
    <property type="entry name" value="AMP_BINDING"/>
    <property type="match status" value="1"/>
</dbReference>
<protein>
    <recommendedName>
        <fullName evidence="4">long-chain-fatty-acid--CoA ligase</fullName>
        <ecNumber evidence="4">6.2.1.3</ecNumber>
    </recommendedName>
    <alternativeName>
        <fullName evidence="6">Long-chain-fatty-acid--CoA ligase</fullName>
    </alternativeName>
</protein>
<evidence type="ECO:0000256" key="5">
    <source>
        <dbReference type="ARBA" id="ARBA00036527"/>
    </source>
</evidence>
<dbReference type="EMBL" id="CAHIKZ030001413">
    <property type="protein sequence ID" value="CAE1263336.1"/>
    <property type="molecule type" value="Genomic_DNA"/>
</dbReference>
<keyword evidence="3" id="KW-0443">Lipid metabolism</keyword>
<evidence type="ECO:0000256" key="3">
    <source>
        <dbReference type="ARBA" id="ARBA00022832"/>
    </source>
</evidence>
<dbReference type="Proteomes" id="UP000597762">
    <property type="component" value="Unassembled WGS sequence"/>
</dbReference>
<dbReference type="Pfam" id="PF00501">
    <property type="entry name" value="AMP-binding"/>
    <property type="match status" value="1"/>
</dbReference>
<dbReference type="InterPro" id="IPR042099">
    <property type="entry name" value="ANL_N_sf"/>
</dbReference>
<dbReference type="EC" id="6.2.1.3" evidence="4"/>
<evidence type="ECO:0000256" key="1">
    <source>
        <dbReference type="ARBA" id="ARBA00006432"/>
    </source>
</evidence>
<dbReference type="InterPro" id="IPR020845">
    <property type="entry name" value="AMP-binding_CS"/>
</dbReference>
<evidence type="ECO:0000256" key="7">
    <source>
        <dbReference type="ARBA" id="ARBA00048666"/>
    </source>
</evidence>
<evidence type="ECO:0000313" key="9">
    <source>
        <dbReference type="EMBL" id="CAE1263336.1"/>
    </source>
</evidence>
<feature type="domain" description="AMP-dependent synthetase/ligase" evidence="8">
    <location>
        <begin position="2"/>
        <end position="322"/>
    </location>
</feature>
<proteinExistence type="inferred from homology"/>
<dbReference type="PANTHER" id="PTHR43107:SF22">
    <property type="entry name" value="VERY LONG-CHAIN ACYL-COA SYNTHETASE"/>
    <property type="match status" value="1"/>
</dbReference>
<keyword evidence="2" id="KW-0436">Ligase</keyword>
<evidence type="ECO:0000259" key="8">
    <source>
        <dbReference type="Pfam" id="PF00501"/>
    </source>
</evidence>
<dbReference type="Gene3D" id="3.40.50.12780">
    <property type="entry name" value="N-terminal domain of ligase-like"/>
    <property type="match status" value="1"/>
</dbReference>
<sequence length="561" mass="63638">MLVFEGQSYTYADVDKISNRIANFLLSQGIKTNDVIVLVISNSPQFIWTFLALRKIGAIPSLVNHNLQGKGLIHSIFICEPCMIIIDNYETIQQNIYNVRDQLVNIPLFVVNTQEPTSQVTLKEPRWPLLDPLIKEASDEPISPDYRSSLTLYDKSCYIYTSGTTGLPKAVNVYILKSLSGSAFCSLIGNTSDDVIYLALPLYHTSGLIIGLFGAIESGATAVLKRKFSASKFWSDCCEYNVTHVPYIGEFCRYILTQPDYPHQKSHKVKTFYGNGLGRDIWQKFKEKYNIPKIIELYGSTEGNCFLVNLQDKVGAIGRLSPLMNMFRPNKMYLVKYDLDTVQPLRDKNGRCIQVDKGEVGLLIGKYIPEFDLQMYKSKKDLDSPKIIRNAFVEGDKYFNTGDLIYTDDDYFAYFSDRIGDTFRWKGENVSTLEVANVLRELDFISDANVYGVKIGNFSGRAGMASLLLSNGNHLTEEQLAKIYVQCKENLPSYAVPLFLRIQTIMDLTGTFKLKKISLQNEGFNPKIIHDPLFYIDHSSECYTPLTENIYLKILIGHSRL</sequence>
<gene>
    <name evidence="9" type="ORF">SPHA_33670</name>
</gene>